<dbReference type="PROSITE" id="PS51186">
    <property type="entry name" value="GNAT"/>
    <property type="match status" value="1"/>
</dbReference>
<dbReference type="PANTHER" id="PTHR43415:SF3">
    <property type="entry name" value="GNAT-FAMILY ACETYLTRANSFERASE"/>
    <property type="match status" value="1"/>
</dbReference>
<dbReference type="InterPro" id="IPR016181">
    <property type="entry name" value="Acyl_CoA_acyltransferase"/>
</dbReference>
<proteinExistence type="predicted"/>
<evidence type="ECO:0000313" key="3">
    <source>
        <dbReference type="Proteomes" id="UP001620408"/>
    </source>
</evidence>
<gene>
    <name evidence="2" type="ORF">ISS97_13175</name>
</gene>
<dbReference type="SUPFAM" id="SSF55729">
    <property type="entry name" value="Acyl-CoA N-acyltransferases (Nat)"/>
    <property type="match status" value="1"/>
</dbReference>
<dbReference type="Pfam" id="PF13420">
    <property type="entry name" value="Acetyltransf_4"/>
    <property type="match status" value="1"/>
</dbReference>
<dbReference type="EMBL" id="JADIKD010000011">
    <property type="protein sequence ID" value="MFK2918217.1"/>
    <property type="molecule type" value="Genomic_DNA"/>
</dbReference>
<accession>A0ABW8K8D1</accession>
<feature type="domain" description="N-acetyltransferase" evidence="1">
    <location>
        <begin position="7"/>
        <end position="170"/>
    </location>
</feature>
<protein>
    <submittedName>
        <fullName evidence="2">GNAT family N-acetyltransferase</fullName>
    </submittedName>
</protein>
<dbReference type="PANTHER" id="PTHR43415">
    <property type="entry name" value="SPERMIDINE N(1)-ACETYLTRANSFERASE"/>
    <property type="match status" value="1"/>
</dbReference>
<evidence type="ECO:0000259" key="1">
    <source>
        <dbReference type="PROSITE" id="PS51186"/>
    </source>
</evidence>
<sequence>MLQGERLVLREWRESDLQTLALLRNDVELQTLLLARARPNSIERVRSWLSERSSRDDMAFFIAAARVDDTVYGYLQVANIDRYNEIGELGICLAHNAQGNGLAREAYQLLEPYLRRVLGLRKLTLHVLASNARAVGFYLKNGYRQVGKLERHFRINDQYHDVLIMERFLSE</sequence>
<reference evidence="2 3" key="1">
    <citation type="submission" date="2020-10" db="EMBL/GenBank/DDBJ databases">
        <title>Phylogeny of dyella-like bacteria.</title>
        <authorList>
            <person name="Fu J."/>
        </authorList>
    </citation>
    <scope>NUCLEOTIDE SEQUENCE [LARGE SCALE GENOMIC DNA]</scope>
    <source>
        <strain evidence="2 3">BB4</strain>
    </source>
</reference>
<dbReference type="InterPro" id="IPR000182">
    <property type="entry name" value="GNAT_dom"/>
</dbReference>
<name>A0ABW8K8D1_9GAMM</name>
<dbReference type="Gene3D" id="3.40.630.30">
    <property type="match status" value="1"/>
</dbReference>
<dbReference type="RefSeq" id="WP_379983967.1">
    <property type="nucleotide sequence ID" value="NZ_JADIKD010000011.1"/>
</dbReference>
<comment type="caution">
    <text evidence="2">The sequence shown here is derived from an EMBL/GenBank/DDBJ whole genome shotgun (WGS) entry which is preliminary data.</text>
</comment>
<organism evidence="2 3">
    <name type="scientific">Dyella koreensis</name>
    <dbReference type="NCBI Taxonomy" id="311235"/>
    <lineage>
        <taxon>Bacteria</taxon>
        <taxon>Pseudomonadati</taxon>
        <taxon>Pseudomonadota</taxon>
        <taxon>Gammaproteobacteria</taxon>
        <taxon>Lysobacterales</taxon>
        <taxon>Rhodanobacteraceae</taxon>
        <taxon>Dyella</taxon>
    </lineage>
</organism>
<dbReference type="Proteomes" id="UP001620408">
    <property type="component" value="Unassembled WGS sequence"/>
</dbReference>
<keyword evidence="3" id="KW-1185">Reference proteome</keyword>
<evidence type="ECO:0000313" key="2">
    <source>
        <dbReference type="EMBL" id="MFK2918217.1"/>
    </source>
</evidence>